<dbReference type="AlphaFoldDB" id="A0A1M7DPI4"/>
<dbReference type="RefSeq" id="WP_068842104.1">
    <property type="nucleotide sequence ID" value="NZ_FRBT01000002.1"/>
</dbReference>
<dbReference type="EMBL" id="FRBT01000002">
    <property type="protein sequence ID" value="SHL81421.1"/>
    <property type="molecule type" value="Genomic_DNA"/>
</dbReference>
<gene>
    <name evidence="1" type="ORF">SAMN05444484_102667</name>
</gene>
<evidence type="ECO:0008006" key="3">
    <source>
        <dbReference type="Google" id="ProtNLM"/>
    </source>
</evidence>
<protein>
    <recommendedName>
        <fullName evidence="3">HTH cro/C1-type domain-containing protein</fullName>
    </recommendedName>
</protein>
<name>A0A1M7DPI4_9FLAO</name>
<dbReference type="Proteomes" id="UP000184028">
    <property type="component" value="Unassembled WGS sequence"/>
</dbReference>
<sequence length="72" mass="8129">MDIQEIKKQLPSGAVKQIASRSGVNYCTVQRFFSGEKTKENLNLLKVTTEFLKEYKTAKYEAEKELQAVASA</sequence>
<dbReference type="OrthoDB" id="1374380at2"/>
<organism evidence="1 2">
    <name type="scientific">Flavobacterium chilense</name>
    <dbReference type="NCBI Taxonomy" id="946677"/>
    <lineage>
        <taxon>Bacteria</taxon>
        <taxon>Pseudomonadati</taxon>
        <taxon>Bacteroidota</taxon>
        <taxon>Flavobacteriia</taxon>
        <taxon>Flavobacteriales</taxon>
        <taxon>Flavobacteriaceae</taxon>
        <taxon>Flavobacterium</taxon>
    </lineage>
</organism>
<dbReference type="STRING" id="946677.SAMN05444484_102667"/>
<keyword evidence="2" id="KW-1185">Reference proteome</keyword>
<evidence type="ECO:0000313" key="2">
    <source>
        <dbReference type="Proteomes" id="UP000184028"/>
    </source>
</evidence>
<reference evidence="2" key="1">
    <citation type="submission" date="2016-11" db="EMBL/GenBank/DDBJ databases">
        <authorList>
            <person name="Varghese N."/>
            <person name="Submissions S."/>
        </authorList>
    </citation>
    <scope>NUCLEOTIDE SEQUENCE [LARGE SCALE GENOMIC DNA]</scope>
    <source>
        <strain evidence="2">DSM 24724</strain>
    </source>
</reference>
<accession>A0A1M7DPI4</accession>
<evidence type="ECO:0000313" key="1">
    <source>
        <dbReference type="EMBL" id="SHL81421.1"/>
    </source>
</evidence>
<proteinExistence type="predicted"/>